<dbReference type="GO" id="GO:0007214">
    <property type="term" value="P:gamma-aminobutyric acid signaling pathway"/>
    <property type="evidence" value="ECO:0007669"/>
    <property type="project" value="TreeGrafter"/>
</dbReference>
<evidence type="ECO:0000256" key="5">
    <source>
        <dbReference type="SAM" id="MobiDB-lite"/>
    </source>
</evidence>
<comment type="caution">
    <text evidence="7">The sequence shown here is derived from an EMBL/GenBank/DDBJ whole genome shotgun (WGS) entry which is preliminary data.</text>
</comment>
<proteinExistence type="predicted"/>
<evidence type="ECO:0000256" key="2">
    <source>
        <dbReference type="ARBA" id="ARBA00023170"/>
    </source>
</evidence>
<feature type="transmembrane region" description="Helical" evidence="6">
    <location>
        <begin position="59"/>
        <end position="78"/>
    </location>
</feature>
<evidence type="ECO:0000256" key="3">
    <source>
        <dbReference type="ARBA" id="ARBA00023180"/>
    </source>
</evidence>
<reference evidence="7" key="1">
    <citation type="journal article" date="2023" name="G3 (Bethesda)">
        <title>A reference genome for the long-term kleptoplast-retaining sea slug Elysia crispata morphotype clarki.</title>
        <authorList>
            <person name="Eastman K.E."/>
            <person name="Pendleton A.L."/>
            <person name="Shaikh M.A."/>
            <person name="Suttiyut T."/>
            <person name="Ogas R."/>
            <person name="Tomko P."/>
            <person name="Gavelis G."/>
            <person name="Widhalm J.R."/>
            <person name="Wisecaver J.H."/>
        </authorList>
    </citation>
    <scope>NUCLEOTIDE SEQUENCE</scope>
    <source>
        <strain evidence="7">ECLA1</strain>
    </source>
</reference>
<evidence type="ECO:0000256" key="6">
    <source>
        <dbReference type="SAM" id="Phobius"/>
    </source>
</evidence>
<keyword evidence="2" id="KW-0675">Receptor</keyword>
<dbReference type="Proteomes" id="UP001283361">
    <property type="component" value="Unassembled WGS sequence"/>
</dbReference>
<keyword evidence="8" id="KW-1185">Reference proteome</keyword>
<protein>
    <submittedName>
        <fullName evidence="7">Uncharacterized protein</fullName>
    </submittedName>
</protein>
<feature type="region of interest" description="Disordered" evidence="5">
    <location>
        <begin position="101"/>
        <end position="130"/>
    </location>
</feature>
<gene>
    <name evidence="7" type="ORF">RRG08_058354</name>
</gene>
<feature type="compositionally biased region" description="Basic and acidic residues" evidence="5">
    <location>
        <begin position="119"/>
        <end position="130"/>
    </location>
</feature>
<accession>A0AAE0XXA7</accession>
<keyword evidence="6" id="KW-0472">Membrane</keyword>
<keyword evidence="6" id="KW-0812">Transmembrane</keyword>
<dbReference type="InterPro" id="IPR002455">
    <property type="entry name" value="GPCR3_GABA-B"/>
</dbReference>
<evidence type="ECO:0000313" key="7">
    <source>
        <dbReference type="EMBL" id="KAK3720464.1"/>
    </source>
</evidence>
<keyword evidence="3" id="KW-0325">Glycoprotein</keyword>
<sequence length="130" mass="14979">MQLPSGTINQVVFGHKGILLIFGIFLAYETLRVRLKQVNDSRFVGMSIYNVVENMTFDFVSLTVALCSILSMSLIIVPEMKEILQHLRRDSQMVKSLTASLVSREEGERHQQRNLNENEQFKKQMAEMED</sequence>
<dbReference type="GO" id="GO:0038039">
    <property type="term" value="C:G protein-coupled receptor heterodimeric complex"/>
    <property type="evidence" value="ECO:0007669"/>
    <property type="project" value="TreeGrafter"/>
</dbReference>
<dbReference type="EMBL" id="JAWDGP010007405">
    <property type="protein sequence ID" value="KAK3720464.1"/>
    <property type="molecule type" value="Genomic_DNA"/>
</dbReference>
<dbReference type="PANTHER" id="PTHR10519:SF77">
    <property type="entry name" value="GAMMA-AMINOBUTYRIC ACID TYPE B RECEPTOR SUBUNIT 1"/>
    <property type="match status" value="1"/>
</dbReference>
<name>A0AAE0XXA7_9GAST</name>
<evidence type="ECO:0000256" key="1">
    <source>
        <dbReference type="ARBA" id="ARBA00023040"/>
    </source>
</evidence>
<evidence type="ECO:0000313" key="8">
    <source>
        <dbReference type="Proteomes" id="UP001283361"/>
    </source>
</evidence>
<keyword evidence="4" id="KW-0807">Transducer</keyword>
<evidence type="ECO:0000256" key="4">
    <source>
        <dbReference type="ARBA" id="ARBA00023224"/>
    </source>
</evidence>
<dbReference type="PANTHER" id="PTHR10519">
    <property type="entry name" value="GABA-B RECEPTOR"/>
    <property type="match status" value="1"/>
</dbReference>
<keyword evidence="6" id="KW-1133">Transmembrane helix</keyword>
<dbReference type="AlphaFoldDB" id="A0AAE0XXA7"/>
<organism evidence="7 8">
    <name type="scientific">Elysia crispata</name>
    <name type="common">lettuce slug</name>
    <dbReference type="NCBI Taxonomy" id="231223"/>
    <lineage>
        <taxon>Eukaryota</taxon>
        <taxon>Metazoa</taxon>
        <taxon>Spiralia</taxon>
        <taxon>Lophotrochozoa</taxon>
        <taxon>Mollusca</taxon>
        <taxon>Gastropoda</taxon>
        <taxon>Heterobranchia</taxon>
        <taxon>Euthyneura</taxon>
        <taxon>Panpulmonata</taxon>
        <taxon>Sacoglossa</taxon>
        <taxon>Placobranchoidea</taxon>
        <taxon>Plakobranchidae</taxon>
        <taxon>Elysia</taxon>
    </lineage>
</organism>
<keyword evidence="1" id="KW-0297">G-protein coupled receptor</keyword>
<dbReference type="GO" id="GO:0004965">
    <property type="term" value="F:G protein-coupled GABA receptor activity"/>
    <property type="evidence" value="ECO:0007669"/>
    <property type="project" value="InterPro"/>
</dbReference>
<feature type="transmembrane region" description="Helical" evidence="6">
    <location>
        <begin position="12"/>
        <end position="31"/>
    </location>
</feature>